<sequence>MKFHSEWLLDDPIEVMTDLEKSLHSKDEIENLSTSEYFTDIDKALYLLDKGQLSQKLWVVRAISSYMHQPGSEQVLAELIDRLPYWNESAQEEAGKAFTTVLSSNCFPTKYYENLLLLILQILETETWSLQETWGEAFAELAKRYCKRSQTEAFSLSAFHQTDNIRSVGGYVLSACVEAQKGENCEDLLRKIYAMTQDPSSLVRKNMCKALRIIMKVLPKKQIESQVVPEAIKLVEDDSAEVLESALPLFCDLMDYCSYSCKENIIETIKCSFFTGQGNKLSQVKLKYFGKIMVSLRLCMDEEFREMCTKWYIGFDNVKENDIKPLMAYNFPALLYIIGSMNDQLLRVFSILAEDTRWEVRKCIAKQIGDVCKLSGNKEGELFQIVNSLLECENVIEILLDQFFIIAKSLKTHEKLLEILVEEVCVKSSNWRRMVVVIKELLSFCISFDCSAIHEKVALQVFEYLKIGTRPVQISSAKLLAEILYRNLPKREEFFGKILQLAKSQSYCHRIGFIEFCAAMSTVCSHMFFCKYFMQSLKIMCKDSVKSVAYAFAIHYVDFRLAIAFGNSDLQSEFRCILNYYLETDDKFLVQTSLTSDEKLDKLYNDYYNSTAELKENSKIKYETEMAAKESSEPKIQTSRPKPRKSTIAPRNSSHNPTKRHSLGEIDKTELNKVLQKVSNKRKVLK</sequence>
<dbReference type="PANTHER" id="PTHR21467">
    <property type="entry name" value="PROTEIN PHOSPHATASE 4 REGULATORY SUBUNIT 4 PPP4R4"/>
    <property type="match status" value="1"/>
</dbReference>
<feature type="compositionally biased region" description="Basic and acidic residues" evidence="1">
    <location>
        <begin position="662"/>
        <end position="671"/>
    </location>
</feature>
<evidence type="ECO:0000313" key="2">
    <source>
        <dbReference type="EMBL" id="OMJ83008.1"/>
    </source>
</evidence>
<comment type="caution">
    <text evidence="2">The sequence shown here is derived from an EMBL/GenBank/DDBJ whole genome shotgun (WGS) entry which is preliminary data.</text>
</comment>
<organism evidence="2 3">
    <name type="scientific">Stentor coeruleus</name>
    <dbReference type="NCBI Taxonomy" id="5963"/>
    <lineage>
        <taxon>Eukaryota</taxon>
        <taxon>Sar</taxon>
        <taxon>Alveolata</taxon>
        <taxon>Ciliophora</taxon>
        <taxon>Postciliodesmatophora</taxon>
        <taxon>Heterotrichea</taxon>
        <taxon>Heterotrichida</taxon>
        <taxon>Stentoridae</taxon>
        <taxon>Stentor</taxon>
    </lineage>
</organism>
<proteinExistence type="predicted"/>
<dbReference type="Gene3D" id="1.25.10.10">
    <property type="entry name" value="Leucine-rich Repeat Variant"/>
    <property type="match status" value="1"/>
</dbReference>
<reference evidence="2 3" key="1">
    <citation type="submission" date="2016-11" db="EMBL/GenBank/DDBJ databases">
        <title>The macronuclear genome of Stentor coeruleus: a giant cell with tiny introns.</title>
        <authorList>
            <person name="Slabodnick M."/>
            <person name="Ruby J.G."/>
            <person name="Reiff S.B."/>
            <person name="Swart E.C."/>
            <person name="Gosai S."/>
            <person name="Prabakaran S."/>
            <person name="Witkowska E."/>
            <person name="Larue G.E."/>
            <person name="Fisher S."/>
            <person name="Freeman R.M."/>
            <person name="Gunawardena J."/>
            <person name="Chu W."/>
            <person name="Stover N.A."/>
            <person name="Gregory B.D."/>
            <person name="Nowacki M."/>
            <person name="Derisi J."/>
            <person name="Roy S.W."/>
            <person name="Marshall W.F."/>
            <person name="Sood P."/>
        </authorList>
    </citation>
    <scope>NUCLEOTIDE SEQUENCE [LARGE SCALE GENOMIC DNA]</scope>
    <source>
        <strain evidence="2">WM001</strain>
    </source>
</reference>
<dbReference type="EMBL" id="MPUH01000319">
    <property type="protein sequence ID" value="OMJ83008.1"/>
    <property type="molecule type" value="Genomic_DNA"/>
</dbReference>
<name>A0A1R2C1V8_9CILI</name>
<dbReference type="InterPro" id="IPR039918">
    <property type="entry name" value="PPP4R4"/>
</dbReference>
<protein>
    <recommendedName>
        <fullName evidence="4">Condensin complex subunit 1 C-terminal domain-containing protein</fullName>
    </recommendedName>
</protein>
<dbReference type="Proteomes" id="UP000187209">
    <property type="component" value="Unassembled WGS sequence"/>
</dbReference>
<accession>A0A1R2C1V8</accession>
<evidence type="ECO:0008006" key="4">
    <source>
        <dbReference type="Google" id="ProtNLM"/>
    </source>
</evidence>
<dbReference type="InterPro" id="IPR011989">
    <property type="entry name" value="ARM-like"/>
</dbReference>
<evidence type="ECO:0000313" key="3">
    <source>
        <dbReference type="Proteomes" id="UP000187209"/>
    </source>
</evidence>
<gene>
    <name evidence="2" type="ORF">SteCoe_16162</name>
</gene>
<evidence type="ECO:0000256" key="1">
    <source>
        <dbReference type="SAM" id="MobiDB-lite"/>
    </source>
</evidence>
<feature type="region of interest" description="Disordered" evidence="1">
    <location>
        <begin position="625"/>
        <end position="671"/>
    </location>
</feature>
<keyword evidence="3" id="KW-1185">Reference proteome</keyword>
<dbReference type="PANTHER" id="PTHR21467:SF0">
    <property type="entry name" value="SERINE_THREONINE-PROTEIN PHOSPHATASE 4 REGULATORY SUBUNIT 4"/>
    <property type="match status" value="1"/>
</dbReference>
<dbReference type="OrthoDB" id="340346at2759"/>
<dbReference type="SUPFAM" id="SSF48371">
    <property type="entry name" value="ARM repeat"/>
    <property type="match status" value="1"/>
</dbReference>
<dbReference type="InterPro" id="IPR016024">
    <property type="entry name" value="ARM-type_fold"/>
</dbReference>
<dbReference type="AlphaFoldDB" id="A0A1R2C1V8"/>